<dbReference type="EnsemblBacteria" id="ACC85472">
    <property type="protein sequence ID" value="ACC85472"/>
    <property type="gene ID" value="Npun_ER004"/>
</dbReference>
<dbReference type="PANTHER" id="PTHR44591:SF3">
    <property type="entry name" value="RESPONSE REGULATORY DOMAIN-CONTAINING PROTEIN"/>
    <property type="match status" value="1"/>
</dbReference>
<dbReference type="KEGG" id="npu:Npun_ER004"/>
<geneLocation type="plasmid" evidence="4 5">
    <name>pNPUN05</name>
</geneLocation>
<organism evidence="4 5">
    <name type="scientific">Nostoc punctiforme (strain ATCC 29133 / PCC 73102)</name>
    <dbReference type="NCBI Taxonomy" id="63737"/>
    <lineage>
        <taxon>Bacteria</taxon>
        <taxon>Bacillati</taxon>
        <taxon>Cyanobacteriota</taxon>
        <taxon>Cyanophyceae</taxon>
        <taxon>Nostocales</taxon>
        <taxon>Nostocaceae</taxon>
        <taxon>Nostoc</taxon>
    </lineage>
</organism>
<dbReference type="InterPro" id="IPR011006">
    <property type="entry name" value="CheY-like_superfamily"/>
</dbReference>
<evidence type="ECO:0000313" key="5">
    <source>
        <dbReference type="Proteomes" id="UP000001191"/>
    </source>
</evidence>
<evidence type="ECO:0000259" key="3">
    <source>
        <dbReference type="PROSITE" id="PS50110"/>
    </source>
</evidence>
<dbReference type="Gene3D" id="3.40.50.2300">
    <property type="match status" value="1"/>
</dbReference>
<dbReference type="Pfam" id="PF00072">
    <property type="entry name" value="Response_reg"/>
    <property type="match status" value="1"/>
</dbReference>
<reference evidence="5" key="1">
    <citation type="submission" date="2008-04" db="EMBL/GenBank/DDBJ databases">
        <title>Complete sequence of plasmid 5 of Nostoc punctiforme ATCC 29133.</title>
        <authorList>
            <consortium name="US DOE Joint Genome Institute"/>
            <person name="Copeland A."/>
            <person name="Lucas S."/>
            <person name="Lapidus A."/>
            <person name="Glavina del Rio T."/>
            <person name="Dalin E."/>
            <person name="Tice H."/>
            <person name="Pitluck S."/>
            <person name="Chain P."/>
            <person name="Malfatti S."/>
            <person name="Shin M."/>
            <person name="Vergez L."/>
            <person name="Schmutz J."/>
            <person name="Larimer F."/>
            <person name="Land M."/>
            <person name="Hauser L."/>
            <person name="Kyrpides N."/>
            <person name="Kim E."/>
            <person name="Meeks J.C."/>
            <person name="Elhai J."/>
            <person name="Campbell E.L."/>
            <person name="Thiel T."/>
            <person name="Longmire J."/>
            <person name="Potts M."/>
            <person name="Atlas R."/>
        </authorList>
    </citation>
    <scope>NUCLEOTIDE SEQUENCE [LARGE SCALE GENOMIC DNA]</scope>
    <source>
        <strain evidence="5">ATCC 29133 / PCC 73102</strain>
        <plasmid evidence="5">Plasmid pNPUN05</plasmid>
    </source>
</reference>
<keyword evidence="5" id="KW-1185">Reference proteome</keyword>
<dbReference type="InterPro" id="IPR001789">
    <property type="entry name" value="Sig_transdc_resp-reg_receiver"/>
</dbReference>
<feature type="domain" description="Response regulatory" evidence="3">
    <location>
        <begin position="33"/>
        <end position="153"/>
    </location>
</feature>
<dbReference type="OrthoDB" id="1901654at2"/>
<dbReference type="EMBL" id="CP001042">
    <property type="protein sequence ID" value="ACC85472.1"/>
    <property type="molecule type" value="Genomic_DNA"/>
</dbReference>
<dbReference type="SUPFAM" id="SSF52172">
    <property type="entry name" value="CheY-like"/>
    <property type="match status" value="1"/>
</dbReference>
<sequence>MLPKNSNVTYPQKDREFLEQIPQSQSPSLNGLRVLVVDDNDNDDCLCIVTFILSDYQAQTKTATSVDEAIEAIEEWKPDIVISDIGMPDKDGYSLVTSIRNKEASMGGFLPAVALTSYAYPEDISEAIDAGFQEVICKPFEPDDLVAVVARLTGQTI</sequence>
<accession>B2JC18</accession>
<dbReference type="HOGENOM" id="CLU_000445_69_17_3"/>
<evidence type="ECO:0000313" key="4">
    <source>
        <dbReference type="EMBL" id="ACC85472.1"/>
    </source>
</evidence>
<name>B2JC18_NOSP7</name>
<keyword evidence="1 2" id="KW-0597">Phosphoprotein</keyword>
<dbReference type="GO" id="GO:0000160">
    <property type="term" value="P:phosphorelay signal transduction system"/>
    <property type="evidence" value="ECO:0007669"/>
    <property type="project" value="InterPro"/>
</dbReference>
<dbReference type="Proteomes" id="UP000001191">
    <property type="component" value="Plasmid pNPUN05"/>
</dbReference>
<keyword evidence="4" id="KW-0614">Plasmid</keyword>
<feature type="modified residue" description="4-aspartylphosphate" evidence="2">
    <location>
        <position position="84"/>
    </location>
</feature>
<dbReference type="AlphaFoldDB" id="B2JC18"/>
<dbReference type="PhylomeDB" id="B2JC18"/>
<dbReference type="PANTHER" id="PTHR44591">
    <property type="entry name" value="STRESS RESPONSE REGULATOR PROTEIN 1"/>
    <property type="match status" value="1"/>
</dbReference>
<dbReference type="InterPro" id="IPR050595">
    <property type="entry name" value="Bact_response_regulator"/>
</dbReference>
<evidence type="ECO:0000256" key="1">
    <source>
        <dbReference type="ARBA" id="ARBA00022553"/>
    </source>
</evidence>
<dbReference type="RefSeq" id="WP_012412825.1">
    <property type="nucleotide sequence ID" value="NC_010629.1"/>
</dbReference>
<protein>
    <submittedName>
        <fullName evidence="4">Response regulator receiver protein</fullName>
    </submittedName>
</protein>
<proteinExistence type="predicted"/>
<dbReference type="PROSITE" id="PS50110">
    <property type="entry name" value="RESPONSE_REGULATORY"/>
    <property type="match status" value="1"/>
</dbReference>
<dbReference type="SMART" id="SM00448">
    <property type="entry name" value="REC"/>
    <property type="match status" value="1"/>
</dbReference>
<gene>
    <name evidence="4" type="ordered locus">Npun_ER004</name>
</gene>
<evidence type="ECO:0000256" key="2">
    <source>
        <dbReference type="PROSITE-ProRule" id="PRU00169"/>
    </source>
</evidence>